<gene>
    <name evidence="1" type="ORF">ACFQ3Q_12195</name>
</gene>
<accession>A0ABW3NUP6</accession>
<organism evidence="1 2">
    <name type="scientific">Salegentibacter chungangensis</name>
    <dbReference type="NCBI Taxonomy" id="1335724"/>
    <lineage>
        <taxon>Bacteria</taxon>
        <taxon>Pseudomonadati</taxon>
        <taxon>Bacteroidota</taxon>
        <taxon>Flavobacteriia</taxon>
        <taxon>Flavobacteriales</taxon>
        <taxon>Flavobacteriaceae</taxon>
        <taxon>Salegentibacter</taxon>
    </lineage>
</organism>
<evidence type="ECO:0000313" key="1">
    <source>
        <dbReference type="EMBL" id="MFD1096517.1"/>
    </source>
</evidence>
<protein>
    <submittedName>
        <fullName evidence="1">Uncharacterized protein</fullName>
    </submittedName>
</protein>
<proteinExistence type="predicted"/>
<dbReference type="EMBL" id="JBHTLI010000002">
    <property type="protein sequence ID" value="MFD1096517.1"/>
    <property type="molecule type" value="Genomic_DNA"/>
</dbReference>
<comment type="caution">
    <text evidence="1">The sequence shown here is derived from an EMBL/GenBank/DDBJ whole genome shotgun (WGS) entry which is preliminary data.</text>
</comment>
<dbReference type="RefSeq" id="WP_380746235.1">
    <property type="nucleotide sequence ID" value="NZ_JBHTLI010000002.1"/>
</dbReference>
<evidence type="ECO:0000313" key="2">
    <source>
        <dbReference type="Proteomes" id="UP001597131"/>
    </source>
</evidence>
<name>A0ABW3NUP6_9FLAO</name>
<dbReference type="Proteomes" id="UP001597131">
    <property type="component" value="Unassembled WGS sequence"/>
</dbReference>
<reference evidence="2" key="1">
    <citation type="journal article" date="2019" name="Int. J. Syst. Evol. Microbiol.">
        <title>The Global Catalogue of Microorganisms (GCM) 10K type strain sequencing project: providing services to taxonomists for standard genome sequencing and annotation.</title>
        <authorList>
            <consortium name="The Broad Institute Genomics Platform"/>
            <consortium name="The Broad Institute Genome Sequencing Center for Infectious Disease"/>
            <person name="Wu L."/>
            <person name="Ma J."/>
        </authorList>
    </citation>
    <scope>NUCLEOTIDE SEQUENCE [LARGE SCALE GENOMIC DNA]</scope>
    <source>
        <strain evidence="2">CCUG 64793</strain>
    </source>
</reference>
<keyword evidence="2" id="KW-1185">Reference proteome</keyword>
<sequence length="324" mass="37108">MKRLILKPIIWIVVISAFSIKTINSQNLEFNTDGLYNAELLDNIFRGHFENIQLNRDDTEFFQLYAKYLRVYGERCDKYLPTDKEMIMDDVCDMWKVQYNGYGVEINRYCVQWNKEPSNIYARRDLYEAQLELESFLGVNFLRELSSTMNDQNAIGNSVDKLHKAKALLYDMSRILSINPCDSPGLRRFEENLKAFALNMPSIRMAGESKYTAMKKSGGPTGPQDFNRLIDDLVTDQARTWAFNRYRQGSINGVSILSEDNQGRPLAIKADYRYSGFGGDSGGWVKITFSNGLPNGIYFFDFPNNRKSPSSSIVASYAQGEYGK</sequence>